<reference evidence="2" key="1">
    <citation type="submission" date="2022-08" db="EMBL/GenBank/DDBJ databases">
        <authorList>
            <person name="Giroux E."/>
            <person name="Giroux E."/>
        </authorList>
    </citation>
    <scope>NUCLEOTIDE SEQUENCE</scope>
    <source>
        <strain evidence="2">H1091258</strain>
    </source>
</reference>
<evidence type="ECO:0000313" key="3">
    <source>
        <dbReference type="Proteomes" id="UP001152533"/>
    </source>
</evidence>
<keyword evidence="3" id="KW-1185">Reference proteome</keyword>
<dbReference type="InterPro" id="IPR009069">
    <property type="entry name" value="Cys_alpha_HP_mot_SF"/>
</dbReference>
<evidence type="ECO:0000313" key="2">
    <source>
        <dbReference type="EMBL" id="CAI0641281.1"/>
    </source>
</evidence>
<dbReference type="Gene3D" id="1.10.287.1130">
    <property type="entry name" value="CytochromE C oxidase copper chaperone"/>
    <property type="match status" value="1"/>
</dbReference>
<gene>
    <name evidence="2" type="ORF">CGXH109_LOCUS2660</name>
</gene>
<sequence>MQGLKEDLKANPPCHPRAVSHFDYPHSPAHMWHMTDNVLLTVKLIRAWETDCLAKNGYNEDKCQPVITALYECCEAFYRSKGEGAISASCPKPHLLQFKLARLRETSQSKR</sequence>
<dbReference type="InterPro" id="IPR027179">
    <property type="entry name" value="CMC4"/>
</dbReference>
<organism evidence="2 3">
    <name type="scientific">Colletotrichum noveboracense</name>
    <dbReference type="NCBI Taxonomy" id="2664923"/>
    <lineage>
        <taxon>Eukaryota</taxon>
        <taxon>Fungi</taxon>
        <taxon>Dikarya</taxon>
        <taxon>Ascomycota</taxon>
        <taxon>Pezizomycotina</taxon>
        <taxon>Sordariomycetes</taxon>
        <taxon>Hypocreomycetidae</taxon>
        <taxon>Glomerellales</taxon>
        <taxon>Glomerellaceae</taxon>
        <taxon>Colletotrichum</taxon>
        <taxon>Colletotrichum gloeosporioides species complex</taxon>
    </lineage>
</organism>
<dbReference type="AlphaFoldDB" id="A0A9W4WDX8"/>
<dbReference type="EMBL" id="CAMGZC010000009">
    <property type="protein sequence ID" value="CAI0641281.1"/>
    <property type="molecule type" value="Genomic_DNA"/>
</dbReference>
<dbReference type="Proteomes" id="UP001152533">
    <property type="component" value="Unassembled WGS sequence"/>
</dbReference>
<comment type="caution">
    <text evidence="2">The sequence shown here is derived from an EMBL/GenBank/DDBJ whole genome shotgun (WGS) entry which is preliminary data.</text>
</comment>
<protein>
    <recommendedName>
        <fullName evidence="1">Cx9C motif-containing protein 4, mitochondrial</fullName>
    </recommendedName>
</protein>
<evidence type="ECO:0000256" key="1">
    <source>
        <dbReference type="ARBA" id="ARBA00019406"/>
    </source>
</evidence>
<accession>A0A9W4WDX8</accession>
<proteinExistence type="predicted"/>
<dbReference type="SUPFAM" id="SSF47072">
    <property type="entry name" value="Cysteine alpha-hairpin motif"/>
    <property type="match status" value="1"/>
</dbReference>
<dbReference type="Pfam" id="PF08991">
    <property type="entry name" value="CMC4"/>
    <property type="match status" value="1"/>
</dbReference>
<name>A0A9W4WDX8_9PEZI</name>